<proteinExistence type="predicted"/>
<reference evidence="3 4" key="1">
    <citation type="submission" date="2024-03" db="EMBL/GenBank/DDBJ databases">
        <title>High-quality draft genome sequence of Oceanobacter sp. wDCs-4.</title>
        <authorList>
            <person name="Dong C."/>
        </authorList>
    </citation>
    <scope>NUCLEOTIDE SEQUENCE [LARGE SCALE GENOMIC DNA]</scope>
    <source>
        <strain evidence="4">wDCs-4</strain>
    </source>
</reference>
<evidence type="ECO:0000313" key="3">
    <source>
        <dbReference type="EMBL" id="MFK4751608.1"/>
    </source>
</evidence>
<dbReference type="EC" id="3.1.2.-" evidence="3"/>
<organism evidence="3 4">
    <name type="scientific">Oceanobacter antarcticus</name>
    <dbReference type="NCBI Taxonomy" id="3133425"/>
    <lineage>
        <taxon>Bacteria</taxon>
        <taxon>Pseudomonadati</taxon>
        <taxon>Pseudomonadota</taxon>
        <taxon>Gammaproteobacteria</taxon>
        <taxon>Oceanospirillales</taxon>
        <taxon>Oceanospirillaceae</taxon>
        <taxon>Oceanobacter</taxon>
    </lineage>
</organism>
<dbReference type="Proteomes" id="UP001620597">
    <property type="component" value="Unassembled WGS sequence"/>
</dbReference>
<dbReference type="NCBIfam" id="TIGR02286">
    <property type="entry name" value="PaaD"/>
    <property type="match status" value="1"/>
</dbReference>
<dbReference type="InterPro" id="IPR052723">
    <property type="entry name" value="Acyl-CoA_thioesterase_PaaI"/>
</dbReference>
<evidence type="ECO:0000313" key="4">
    <source>
        <dbReference type="Proteomes" id="UP001620597"/>
    </source>
</evidence>
<comment type="caution">
    <text evidence="3">The sequence shown here is derived from an EMBL/GenBank/DDBJ whole genome shotgun (WGS) entry which is preliminary data.</text>
</comment>
<evidence type="ECO:0000259" key="2">
    <source>
        <dbReference type="Pfam" id="PF03061"/>
    </source>
</evidence>
<dbReference type="InterPro" id="IPR003736">
    <property type="entry name" value="PAAI_dom"/>
</dbReference>
<name>A0ABW8NF79_9GAMM</name>
<keyword evidence="1 3" id="KW-0378">Hydrolase</keyword>
<dbReference type="Pfam" id="PF03061">
    <property type="entry name" value="4HBT"/>
    <property type="match status" value="1"/>
</dbReference>
<feature type="domain" description="Thioesterase" evidence="2">
    <location>
        <begin position="59"/>
        <end position="133"/>
    </location>
</feature>
<dbReference type="SUPFAM" id="SSF54637">
    <property type="entry name" value="Thioesterase/thiol ester dehydrase-isomerase"/>
    <property type="match status" value="1"/>
</dbReference>
<dbReference type="GO" id="GO:0016787">
    <property type="term" value="F:hydrolase activity"/>
    <property type="evidence" value="ECO:0007669"/>
    <property type="project" value="UniProtKB-KW"/>
</dbReference>
<accession>A0ABW8NF79</accession>
<dbReference type="NCBIfam" id="TIGR00369">
    <property type="entry name" value="unchar_dom_1"/>
    <property type="match status" value="1"/>
</dbReference>
<protein>
    <submittedName>
        <fullName evidence="3">Hydroxyphenylacetyl-CoA thioesterase PaaI</fullName>
        <ecNumber evidence="3">3.1.2.-</ecNumber>
    </submittedName>
</protein>
<dbReference type="Gene3D" id="3.10.129.10">
    <property type="entry name" value="Hotdog Thioesterase"/>
    <property type="match status" value="1"/>
</dbReference>
<dbReference type="RefSeq" id="WP_416205033.1">
    <property type="nucleotide sequence ID" value="NZ_JBBKTX010000004.1"/>
</dbReference>
<gene>
    <name evidence="3" type="primary">paaI</name>
    <name evidence="3" type="ORF">WG929_04205</name>
</gene>
<dbReference type="EMBL" id="JBBKTX010000004">
    <property type="protein sequence ID" value="MFK4751608.1"/>
    <property type="molecule type" value="Genomic_DNA"/>
</dbReference>
<dbReference type="PANTHER" id="PTHR42856:SF1">
    <property type="entry name" value="ACYL-COENZYME A THIOESTERASE PAAI"/>
    <property type="match status" value="1"/>
</dbReference>
<sequence length="164" mass="17866">MTDQPHLQTMNADELAVACANELYRRDSATQHLGIELLHSSPGQSTVAMTVADFMLQGHQTCHGGYLFTLADSAFAFACNTYNEPTVAIGCAIDYVAPGRGGDVLTATAVERSRSGRTGNYDVEIHNQDGHLIALFHGKSYRVRGQILEPNTHLKPPTQENHND</sequence>
<dbReference type="InterPro" id="IPR011973">
    <property type="entry name" value="PaaD"/>
</dbReference>
<dbReference type="CDD" id="cd03443">
    <property type="entry name" value="PaaI_thioesterase"/>
    <property type="match status" value="1"/>
</dbReference>
<dbReference type="InterPro" id="IPR006683">
    <property type="entry name" value="Thioestr_dom"/>
</dbReference>
<dbReference type="PANTHER" id="PTHR42856">
    <property type="entry name" value="ACYL-COENZYME A THIOESTERASE PAAI"/>
    <property type="match status" value="1"/>
</dbReference>
<keyword evidence="4" id="KW-1185">Reference proteome</keyword>
<dbReference type="InterPro" id="IPR029069">
    <property type="entry name" value="HotDog_dom_sf"/>
</dbReference>
<evidence type="ECO:0000256" key="1">
    <source>
        <dbReference type="ARBA" id="ARBA00022801"/>
    </source>
</evidence>